<gene>
    <name evidence="2" type="ORF">NMYAN_100125</name>
    <name evidence="3" type="ORF">SAMN05421880_10616</name>
</gene>
<evidence type="ECO:0000313" key="4">
    <source>
        <dbReference type="Proteomes" id="UP000199561"/>
    </source>
</evidence>
<dbReference type="InterPro" id="IPR016772">
    <property type="entry name" value="UCP020408"/>
</dbReference>
<protein>
    <submittedName>
        <fullName evidence="3">Uncharacterized protein</fullName>
    </submittedName>
</protein>
<reference evidence="2" key="2">
    <citation type="submission" date="2021-02" db="EMBL/GenBank/DDBJ databases">
        <authorList>
            <person name="Han P."/>
        </authorList>
    </citation>
    <scope>NUCLEOTIDE SEQUENCE</scope>
    <source>
        <strain evidence="2">Nitrosomonas nitrosa 18-3D</strain>
    </source>
</reference>
<proteinExistence type="inferred from homology"/>
<dbReference type="Proteomes" id="UP000199561">
    <property type="component" value="Unassembled WGS sequence"/>
</dbReference>
<name>A0A1I4MYG7_9PROT</name>
<dbReference type="Pfam" id="PF10087">
    <property type="entry name" value="DUF2325"/>
    <property type="match status" value="1"/>
</dbReference>
<dbReference type="STRING" id="52442.SAMN05421880_10616"/>
<dbReference type="Proteomes" id="UP000601736">
    <property type="component" value="Unassembled WGS sequence"/>
</dbReference>
<accession>A0A1I4MYG7</accession>
<dbReference type="AlphaFoldDB" id="A0A1I4MYG7"/>
<evidence type="ECO:0000313" key="2">
    <source>
        <dbReference type="EMBL" id="CAE6490100.1"/>
    </source>
</evidence>
<organism evidence="3 4">
    <name type="scientific">Nitrosomonas nitrosa</name>
    <dbReference type="NCBI Taxonomy" id="52442"/>
    <lineage>
        <taxon>Bacteria</taxon>
        <taxon>Pseudomonadati</taxon>
        <taxon>Pseudomonadota</taxon>
        <taxon>Betaproteobacteria</taxon>
        <taxon>Nitrosomonadales</taxon>
        <taxon>Nitrosomonadaceae</taxon>
        <taxon>Nitrosomonas</taxon>
    </lineage>
</organism>
<keyword evidence="4" id="KW-1185">Reference proteome</keyword>
<evidence type="ECO:0000256" key="1">
    <source>
        <dbReference type="ARBA" id="ARBA00007189"/>
    </source>
</evidence>
<reference evidence="3 4" key="1">
    <citation type="submission" date="2016-10" db="EMBL/GenBank/DDBJ databases">
        <authorList>
            <person name="de Groot N.N."/>
        </authorList>
    </citation>
    <scope>NUCLEOTIDE SEQUENCE [LARGE SCALE GENOMIC DNA]</scope>
    <source>
        <strain evidence="3 4">Nm146</strain>
    </source>
</reference>
<sequence length="239" mass="26511">MKSLKKFIPMPTFHEINYLSGCSPTDQAGLTSFSRNQAFSKTESTATDKLSWIKNALQRWAQLFNTGSHPQLTQASNAISAPSNPDTFSQKQTIAEACACPDKEWVPLIKARKHVDQDLDSKMAHPSDTNQANLAGQAILCVGGRAALYPDYLRLVETAGGCFMAYRTSPDNNQNHLESLLDRVNMVICPVDCINHDDYFAVKRHCKLTGKACAFLSHSSLPTFREALKMLITRSSKKQ</sequence>
<comment type="similarity">
    <text evidence="1">Belongs to the UPF0751 family.</text>
</comment>
<evidence type="ECO:0000313" key="3">
    <source>
        <dbReference type="EMBL" id="SFM08384.1"/>
    </source>
</evidence>
<dbReference type="RefSeq" id="WP_090666833.1">
    <property type="nucleotide sequence ID" value="NZ_CAJNAP010000002.1"/>
</dbReference>
<dbReference type="EMBL" id="FOUF01000006">
    <property type="protein sequence ID" value="SFM08384.1"/>
    <property type="molecule type" value="Genomic_DNA"/>
</dbReference>
<dbReference type="EMBL" id="CAJNAP010000002">
    <property type="protein sequence ID" value="CAE6490100.1"/>
    <property type="molecule type" value="Genomic_DNA"/>
</dbReference>